<evidence type="ECO:0000313" key="8">
    <source>
        <dbReference type="EMBL" id="KTC79423.1"/>
    </source>
</evidence>
<dbReference type="PANTHER" id="PTHR24286">
    <property type="entry name" value="CYTOCHROME P450 26"/>
    <property type="match status" value="1"/>
</dbReference>
<protein>
    <submittedName>
        <fullName evidence="8">Cytochrome P450</fullName>
    </submittedName>
</protein>
<dbReference type="PATRIC" id="fig|28084.5.peg.1569"/>
<evidence type="ECO:0000256" key="1">
    <source>
        <dbReference type="ARBA" id="ARBA00010617"/>
    </source>
</evidence>
<dbReference type="Pfam" id="PF00067">
    <property type="entry name" value="p450"/>
    <property type="match status" value="1"/>
</dbReference>
<dbReference type="GO" id="GO:0016125">
    <property type="term" value="P:sterol metabolic process"/>
    <property type="evidence" value="ECO:0007669"/>
    <property type="project" value="TreeGrafter"/>
</dbReference>
<dbReference type="PANTHER" id="PTHR24286:SF384">
    <property type="entry name" value="P450, PUTATIVE (EUROFUNG)-RELATED"/>
    <property type="match status" value="1"/>
</dbReference>
<dbReference type="CDD" id="cd00302">
    <property type="entry name" value="cytochrome_P450"/>
    <property type="match status" value="1"/>
</dbReference>
<dbReference type="EMBL" id="LR134173">
    <property type="protein sequence ID" value="VEB37229.1"/>
    <property type="molecule type" value="Genomic_DNA"/>
</dbReference>
<keyword evidence="2 7" id="KW-0349">Heme</keyword>
<evidence type="ECO:0000256" key="6">
    <source>
        <dbReference type="ARBA" id="ARBA00023033"/>
    </source>
</evidence>
<evidence type="ECO:0000256" key="4">
    <source>
        <dbReference type="ARBA" id="ARBA00023002"/>
    </source>
</evidence>
<dbReference type="Proteomes" id="UP000054921">
    <property type="component" value="Unassembled WGS sequence"/>
</dbReference>
<dbReference type="InterPro" id="IPR036396">
    <property type="entry name" value="Cyt_P450_sf"/>
</dbReference>
<accession>A0A0W0S7A4</accession>
<dbReference type="Gene3D" id="1.10.630.10">
    <property type="entry name" value="Cytochrome P450"/>
    <property type="match status" value="1"/>
</dbReference>
<dbReference type="InterPro" id="IPR002401">
    <property type="entry name" value="Cyt_P450_E_grp-I"/>
</dbReference>
<reference evidence="8 10" key="1">
    <citation type="submission" date="2015-11" db="EMBL/GenBank/DDBJ databases">
        <title>Genomic analysis of 38 Legionella species identifies large and diverse effector repertoires.</title>
        <authorList>
            <person name="Burstein D."/>
            <person name="Amaro F."/>
            <person name="Zusman T."/>
            <person name="Lifshitz Z."/>
            <person name="Cohen O."/>
            <person name="Gilbert J.A."/>
            <person name="Pupko T."/>
            <person name="Shuman H.A."/>
            <person name="Segal G."/>
        </authorList>
    </citation>
    <scope>NUCLEOTIDE SEQUENCE [LARGE SCALE GENOMIC DNA]</scope>
    <source>
        <strain evidence="8 10">ORW</strain>
    </source>
</reference>
<keyword evidence="5 7" id="KW-0408">Iron</keyword>
<dbReference type="InterPro" id="IPR001128">
    <property type="entry name" value="Cyt_P450"/>
</dbReference>
<dbReference type="InterPro" id="IPR017972">
    <property type="entry name" value="Cyt_P450_CS"/>
</dbReference>
<keyword evidence="6 7" id="KW-0503">Monooxygenase</keyword>
<evidence type="ECO:0000313" key="10">
    <source>
        <dbReference type="Proteomes" id="UP000054921"/>
    </source>
</evidence>
<sequence>MKTKLFKAQKPNTRTCPYALFSTQKSVSSPHEALPIIPEPETTSIAIPQHQQGWRNLGRLFEQGASPFFYEMAARTKQKFFKIYIGTKPIYIVTDGNIAKELLTKYPDLGRGDILEPFTHMVGRVFFAEDGAAASEPRKVFLNTIARGPINFERIAQVNERTFASMQLASNGGVDDLYAYVAWHTIGCIAACFVGSEDLSVLPSDTHQIFMQATRLITKASMDPLSRLIHPGLRSDFRETSKAMADIAKKLLNSNIDNICKGNNYIWDLGIFRAEQLHPEINFDDCTHFEEHNPKAKIVRDLIEHDRFIREHGPLTIFASSNVGATMFYLLDVLSQRPDVANKMHEEIARVLGKEPFTYKRLGDLPYVRAVVEEALWQATPIPNFPRAVLKPFQVNINGETVSFQKNDMLMFLFRPMQGPNRVFSPEKWIEGDPDLYSFGAGPRRCPANPFAKQMLCQFLVDMDLYGLRIMPTRKPEYTTRNGLLGPDYQPEQPLSAEVEHATEEGYPRAIARL</sequence>
<dbReference type="AlphaFoldDB" id="A0A0W0S7A4"/>
<dbReference type="OrthoDB" id="9764248at2"/>
<name>A0A0W0S7A4_9GAMM</name>
<evidence type="ECO:0000256" key="5">
    <source>
        <dbReference type="ARBA" id="ARBA00023004"/>
    </source>
</evidence>
<comment type="similarity">
    <text evidence="1 7">Belongs to the cytochrome P450 family.</text>
</comment>
<dbReference type="GO" id="GO:0020037">
    <property type="term" value="F:heme binding"/>
    <property type="evidence" value="ECO:0007669"/>
    <property type="project" value="InterPro"/>
</dbReference>
<dbReference type="PROSITE" id="PS00086">
    <property type="entry name" value="CYTOCHROME_P450"/>
    <property type="match status" value="1"/>
</dbReference>
<dbReference type="STRING" id="28084.Lche_1443"/>
<dbReference type="GO" id="GO:0016705">
    <property type="term" value="F:oxidoreductase activity, acting on paired donors, with incorporation or reduction of molecular oxygen"/>
    <property type="evidence" value="ECO:0007669"/>
    <property type="project" value="InterPro"/>
</dbReference>
<dbReference type="GO" id="GO:0005506">
    <property type="term" value="F:iron ion binding"/>
    <property type="evidence" value="ECO:0007669"/>
    <property type="project" value="InterPro"/>
</dbReference>
<dbReference type="SUPFAM" id="SSF48264">
    <property type="entry name" value="Cytochrome P450"/>
    <property type="match status" value="1"/>
</dbReference>
<keyword evidence="11" id="KW-1185">Reference proteome</keyword>
<evidence type="ECO:0000313" key="11">
    <source>
        <dbReference type="Proteomes" id="UP000277577"/>
    </source>
</evidence>
<reference evidence="9 11" key="2">
    <citation type="submission" date="2018-12" db="EMBL/GenBank/DDBJ databases">
        <authorList>
            <consortium name="Pathogen Informatics"/>
        </authorList>
    </citation>
    <scope>NUCLEOTIDE SEQUENCE [LARGE SCALE GENOMIC DNA]</scope>
    <source>
        <strain evidence="9 11">NCTC11976</strain>
    </source>
</reference>
<dbReference type="EMBL" id="LNXW01000013">
    <property type="protein sequence ID" value="KTC79423.1"/>
    <property type="molecule type" value="Genomic_DNA"/>
</dbReference>
<evidence type="ECO:0000256" key="2">
    <source>
        <dbReference type="ARBA" id="ARBA00022617"/>
    </source>
</evidence>
<evidence type="ECO:0000313" key="9">
    <source>
        <dbReference type="EMBL" id="VEB37229.1"/>
    </source>
</evidence>
<dbReference type="RefSeq" id="WP_028381788.1">
    <property type="nucleotide sequence ID" value="NZ_CAAAIT010000008.1"/>
</dbReference>
<organism evidence="8 10">
    <name type="scientific">Legionella cherrii</name>
    <dbReference type="NCBI Taxonomy" id="28084"/>
    <lineage>
        <taxon>Bacteria</taxon>
        <taxon>Pseudomonadati</taxon>
        <taxon>Pseudomonadota</taxon>
        <taxon>Gammaproteobacteria</taxon>
        <taxon>Legionellales</taxon>
        <taxon>Legionellaceae</taxon>
        <taxon>Legionella</taxon>
    </lineage>
</organism>
<dbReference type="GO" id="GO:0004497">
    <property type="term" value="F:monooxygenase activity"/>
    <property type="evidence" value="ECO:0007669"/>
    <property type="project" value="UniProtKB-KW"/>
</dbReference>
<evidence type="ECO:0000256" key="3">
    <source>
        <dbReference type="ARBA" id="ARBA00022723"/>
    </source>
</evidence>
<keyword evidence="3 7" id="KW-0479">Metal-binding</keyword>
<proteinExistence type="inferred from homology"/>
<dbReference type="PRINTS" id="PR00463">
    <property type="entry name" value="EP450I"/>
</dbReference>
<gene>
    <name evidence="8" type="ORF">Lche_1443</name>
    <name evidence="9" type="ORF">NCTC11976_02109</name>
</gene>
<evidence type="ECO:0000256" key="7">
    <source>
        <dbReference type="RuleBase" id="RU000461"/>
    </source>
</evidence>
<keyword evidence="4 7" id="KW-0560">Oxidoreductase</keyword>
<dbReference type="Proteomes" id="UP000277577">
    <property type="component" value="Chromosome"/>
</dbReference>